<dbReference type="InterPro" id="IPR004045">
    <property type="entry name" value="Glutathione_S-Trfase_N"/>
</dbReference>
<dbReference type="InterPro" id="IPR010987">
    <property type="entry name" value="Glutathione-S-Trfase_C-like"/>
</dbReference>
<comment type="caution">
    <text evidence="3">The sequence shown here is derived from an EMBL/GenBank/DDBJ whole genome shotgun (WGS) entry which is preliminary data.</text>
</comment>
<feature type="domain" description="GST N-terminal" evidence="1">
    <location>
        <begin position="8"/>
        <end position="95"/>
    </location>
</feature>
<dbReference type="PROSITE" id="PS50404">
    <property type="entry name" value="GST_NTER"/>
    <property type="match status" value="1"/>
</dbReference>
<dbReference type="AlphaFoldDB" id="A0AAW1PUI5"/>
<dbReference type="SFLD" id="SFLDG00358">
    <property type="entry name" value="Main_(cytGST)"/>
    <property type="match status" value="1"/>
</dbReference>
<feature type="domain" description="GST C-terminal" evidence="2">
    <location>
        <begin position="85"/>
        <end position="240"/>
    </location>
</feature>
<dbReference type="PANTHER" id="PTHR43968">
    <property type="match status" value="1"/>
</dbReference>
<protein>
    <recommendedName>
        <fullName evidence="5">Glutathione S-transferase</fullName>
    </recommendedName>
</protein>
<evidence type="ECO:0000259" key="1">
    <source>
        <dbReference type="PROSITE" id="PS50404"/>
    </source>
</evidence>
<dbReference type="InterPro" id="IPR036249">
    <property type="entry name" value="Thioredoxin-like_sf"/>
</dbReference>
<evidence type="ECO:0000313" key="3">
    <source>
        <dbReference type="EMBL" id="KAK9812137.1"/>
    </source>
</evidence>
<keyword evidence="4" id="KW-1185">Reference proteome</keyword>
<sequence length="241" mass="27280">MATKILQFWNITPAPGGCPFAQRAWLALEEKKIKYDTHIFSKTNKPKDFLDTYYSLWPDKDKAATVPTIIDVDGTKVTESQVVVEYLEERYKDQGTQLIPKVPAQAATARLFGQLFMAVFSTRNILFSESKQEVEEGKANLVRGLEVLETFLKTQALPGGPFVLGEHYSIAEVTAAPFLWRAALLLPEFRQWDLLKEAKAKGFSRFVEWSQAVLERPSTKDTAIPHDVLIDSFKDRVPKLS</sequence>
<dbReference type="Gene3D" id="3.40.30.10">
    <property type="entry name" value="Glutaredoxin"/>
    <property type="match status" value="1"/>
</dbReference>
<dbReference type="Proteomes" id="UP001465755">
    <property type="component" value="Unassembled WGS sequence"/>
</dbReference>
<dbReference type="CDD" id="cd00570">
    <property type="entry name" value="GST_N_family"/>
    <property type="match status" value="1"/>
</dbReference>
<dbReference type="Pfam" id="PF13410">
    <property type="entry name" value="GST_C_2"/>
    <property type="match status" value="1"/>
</dbReference>
<accession>A0AAW1PUI5</accession>
<dbReference type="InterPro" id="IPR050983">
    <property type="entry name" value="GST_Omega/HSP26"/>
</dbReference>
<dbReference type="SFLD" id="SFLDS00019">
    <property type="entry name" value="Glutathione_Transferase_(cytos"/>
    <property type="match status" value="1"/>
</dbReference>
<proteinExistence type="predicted"/>
<organism evidence="3 4">
    <name type="scientific">Symbiochloris irregularis</name>
    <dbReference type="NCBI Taxonomy" id="706552"/>
    <lineage>
        <taxon>Eukaryota</taxon>
        <taxon>Viridiplantae</taxon>
        <taxon>Chlorophyta</taxon>
        <taxon>core chlorophytes</taxon>
        <taxon>Trebouxiophyceae</taxon>
        <taxon>Trebouxiales</taxon>
        <taxon>Trebouxiaceae</taxon>
        <taxon>Symbiochloris</taxon>
    </lineage>
</organism>
<dbReference type="SUPFAM" id="SSF47616">
    <property type="entry name" value="GST C-terminal domain-like"/>
    <property type="match status" value="1"/>
</dbReference>
<gene>
    <name evidence="3" type="ORF">WJX73_010215</name>
</gene>
<dbReference type="SUPFAM" id="SSF52833">
    <property type="entry name" value="Thioredoxin-like"/>
    <property type="match status" value="1"/>
</dbReference>
<dbReference type="InterPro" id="IPR036282">
    <property type="entry name" value="Glutathione-S-Trfase_C_sf"/>
</dbReference>
<dbReference type="GO" id="GO:0005737">
    <property type="term" value="C:cytoplasm"/>
    <property type="evidence" value="ECO:0007669"/>
    <property type="project" value="TreeGrafter"/>
</dbReference>
<reference evidence="3 4" key="1">
    <citation type="journal article" date="2024" name="Nat. Commun.">
        <title>Phylogenomics reveals the evolutionary origins of lichenization in chlorophyte algae.</title>
        <authorList>
            <person name="Puginier C."/>
            <person name="Libourel C."/>
            <person name="Otte J."/>
            <person name="Skaloud P."/>
            <person name="Haon M."/>
            <person name="Grisel S."/>
            <person name="Petersen M."/>
            <person name="Berrin J.G."/>
            <person name="Delaux P.M."/>
            <person name="Dal Grande F."/>
            <person name="Keller J."/>
        </authorList>
    </citation>
    <scope>NUCLEOTIDE SEQUENCE [LARGE SCALE GENOMIC DNA]</scope>
    <source>
        <strain evidence="3 4">SAG 2036</strain>
    </source>
</reference>
<dbReference type="Gene3D" id="1.20.1050.10">
    <property type="match status" value="1"/>
</dbReference>
<name>A0AAW1PUI5_9CHLO</name>
<dbReference type="EMBL" id="JALJOQ010000009">
    <property type="protein sequence ID" value="KAK9812137.1"/>
    <property type="molecule type" value="Genomic_DNA"/>
</dbReference>
<dbReference type="PROSITE" id="PS50405">
    <property type="entry name" value="GST_CTER"/>
    <property type="match status" value="1"/>
</dbReference>
<dbReference type="Pfam" id="PF13409">
    <property type="entry name" value="GST_N_2"/>
    <property type="match status" value="1"/>
</dbReference>
<dbReference type="PANTHER" id="PTHR43968:SF6">
    <property type="entry name" value="GLUTATHIONE S-TRANSFERASE OMEGA"/>
    <property type="match status" value="1"/>
</dbReference>
<dbReference type="CDD" id="cd00299">
    <property type="entry name" value="GST_C_family"/>
    <property type="match status" value="1"/>
</dbReference>
<evidence type="ECO:0000259" key="2">
    <source>
        <dbReference type="PROSITE" id="PS50405"/>
    </source>
</evidence>
<evidence type="ECO:0000313" key="4">
    <source>
        <dbReference type="Proteomes" id="UP001465755"/>
    </source>
</evidence>
<dbReference type="InterPro" id="IPR040079">
    <property type="entry name" value="Glutathione_S-Trfase"/>
</dbReference>
<evidence type="ECO:0008006" key="5">
    <source>
        <dbReference type="Google" id="ProtNLM"/>
    </source>
</evidence>